<name>A0A815DUI9_9BILA</name>
<protein>
    <submittedName>
        <fullName evidence="1">Uncharacterized protein</fullName>
    </submittedName>
</protein>
<evidence type="ECO:0000313" key="3">
    <source>
        <dbReference type="Proteomes" id="UP000663860"/>
    </source>
</evidence>
<comment type="caution">
    <text evidence="1">The sequence shown here is derived from an EMBL/GenBank/DDBJ whole genome shotgun (WGS) entry which is preliminary data.</text>
</comment>
<dbReference type="Proteomes" id="UP000663860">
    <property type="component" value="Unassembled WGS sequence"/>
</dbReference>
<organism evidence="1 3">
    <name type="scientific">Adineta steineri</name>
    <dbReference type="NCBI Taxonomy" id="433720"/>
    <lineage>
        <taxon>Eukaryota</taxon>
        <taxon>Metazoa</taxon>
        <taxon>Spiralia</taxon>
        <taxon>Gnathifera</taxon>
        <taxon>Rotifera</taxon>
        <taxon>Eurotatoria</taxon>
        <taxon>Bdelloidea</taxon>
        <taxon>Adinetida</taxon>
        <taxon>Adinetidae</taxon>
        <taxon>Adineta</taxon>
    </lineage>
</organism>
<reference evidence="1" key="1">
    <citation type="submission" date="2021-02" db="EMBL/GenBank/DDBJ databases">
        <authorList>
            <person name="Nowell W R."/>
        </authorList>
    </citation>
    <scope>NUCLEOTIDE SEQUENCE</scope>
</reference>
<gene>
    <name evidence="1" type="ORF">IZO911_LOCUS34083</name>
    <name evidence="2" type="ORF">KXQ929_LOCUS3106</name>
</gene>
<sequence>MSLGSVIGHYLEMDRRDRQRYPELYNIKGRSTNRFANPITVKAPVPSPYRQPNYIINNVNNGWTVGEKLRVTPDDTGRVPVEGTLIAADNHEIVLRLSDTKSGNINVHFPQAGFDVTRA</sequence>
<dbReference type="AlphaFoldDB" id="A0A815DUI9"/>
<proteinExistence type="predicted"/>
<accession>A0A815DUI9</accession>
<dbReference type="EMBL" id="CAJNOE010000655">
    <property type="protein sequence ID" value="CAF1301474.1"/>
    <property type="molecule type" value="Genomic_DNA"/>
</dbReference>
<dbReference type="Gene3D" id="3.40.30.110">
    <property type="match status" value="1"/>
</dbReference>
<dbReference type="EMBL" id="CAJOBB010000098">
    <property type="protein sequence ID" value="CAF3560312.1"/>
    <property type="molecule type" value="Genomic_DNA"/>
</dbReference>
<dbReference type="Proteomes" id="UP000663868">
    <property type="component" value="Unassembled WGS sequence"/>
</dbReference>
<evidence type="ECO:0000313" key="1">
    <source>
        <dbReference type="EMBL" id="CAF1301474.1"/>
    </source>
</evidence>
<evidence type="ECO:0000313" key="2">
    <source>
        <dbReference type="EMBL" id="CAF3560312.1"/>
    </source>
</evidence>